<gene>
    <name evidence="5" type="primary">fepG_1</name>
    <name evidence="5" type="ORF">NCTC12993_06495</name>
</gene>
<protein>
    <submittedName>
        <fullName evidence="5">Ferric enterobactin transport system permease protein fepG</fullName>
    </submittedName>
</protein>
<evidence type="ECO:0000313" key="5">
    <source>
        <dbReference type="EMBL" id="VFS84721.1"/>
    </source>
</evidence>
<keyword evidence="3" id="KW-1133">Transmembrane helix</keyword>
<evidence type="ECO:0000313" key="6">
    <source>
        <dbReference type="Proteomes" id="UP000401081"/>
    </source>
</evidence>
<comment type="subcellular location">
    <subcellularLocation>
        <location evidence="1">Membrane</location>
        <topology evidence="1">Multi-pass membrane protein</topology>
    </subcellularLocation>
</comment>
<dbReference type="GO" id="GO:0016020">
    <property type="term" value="C:membrane"/>
    <property type="evidence" value="ECO:0007669"/>
    <property type="project" value="UniProtKB-SubCell"/>
</dbReference>
<dbReference type="InterPro" id="IPR037294">
    <property type="entry name" value="ABC_BtuC-like"/>
</dbReference>
<accession>A0A485CJG8</accession>
<dbReference type="EMBL" id="CAADJD010000026">
    <property type="protein sequence ID" value="VFS84721.1"/>
    <property type="molecule type" value="Genomic_DNA"/>
</dbReference>
<dbReference type="AlphaFoldDB" id="A0A485CJG8"/>
<evidence type="ECO:0000256" key="2">
    <source>
        <dbReference type="ARBA" id="ARBA00022692"/>
    </source>
</evidence>
<dbReference type="SUPFAM" id="SSF81345">
    <property type="entry name" value="ABC transporter involved in vitamin B12 uptake, BtuC"/>
    <property type="match status" value="1"/>
</dbReference>
<proteinExistence type="predicted"/>
<keyword evidence="4" id="KW-0472">Membrane</keyword>
<evidence type="ECO:0000256" key="1">
    <source>
        <dbReference type="ARBA" id="ARBA00004141"/>
    </source>
</evidence>
<dbReference type="GO" id="GO:0022857">
    <property type="term" value="F:transmembrane transporter activity"/>
    <property type="evidence" value="ECO:0007669"/>
    <property type="project" value="UniProtKB-ARBA"/>
</dbReference>
<organism evidence="5 6">
    <name type="scientific">Kluyvera cryocrescens</name>
    <name type="common">Kluyvera citrophila</name>
    <dbReference type="NCBI Taxonomy" id="580"/>
    <lineage>
        <taxon>Bacteria</taxon>
        <taxon>Pseudomonadati</taxon>
        <taxon>Pseudomonadota</taxon>
        <taxon>Gammaproteobacteria</taxon>
        <taxon>Enterobacterales</taxon>
        <taxon>Enterobacteriaceae</taxon>
        <taxon>Kluyvera</taxon>
    </lineage>
</organism>
<keyword evidence="6" id="KW-1185">Reference proteome</keyword>
<name>A0A485CJG8_KLUCR</name>
<evidence type="ECO:0000256" key="4">
    <source>
        <dbReference type="ARBA" id="ARBA00023136"/>
    </source>
</evidence>
<sequence>MVVALMGSALLVRRLRLLEMGDDSACALGVRVEYSRLLLDANSGGC</sequence>
<reference evidence="5 6" key="1">
    <citation type="submission" date="2019-03" db="EMBL/GenBank/DDBJ databases">
        <authorList>
            <consortium name="Pathogen Informatics"/>
        </authorList>
    </citation>
    <scope>NUCLEOTIDE SEQUENCE [LARGE SCALE GENOMIC DNA]</scope>
    <source>
        <strain evidence="5 6">NCTC12993</strain>
    </source>
</reference>
<keyword evidence="2" id="KW-0812">Transmembrane</keyword>
<evidence type="ECO:0000256" key="3">
    <source>
        <dbReference type="ARBA" id="ARBA00022989"/>
    </source>
</evidence>
<dbReference type="Proteomes" id="UP000401081">
    <property type="component" value="Unassembled WGS sequence"/>
</dbReference>